<sequence>MKQIPKISDAEWEVMKVFWAKAPLTANDVIQALEGSKDWNPKTIRTLIKRLVEKTPSVINRKAATIPIFRSFKKRNACDPKRGRF</sequence>
<evidence type="ECO:0008006" key="7">
    <source>
        <dbReference type="Google" id="ProtNLM"/>
    </source>
</evidence>
<keyword evidence="6" id="KW-1185">Reference proteome</keyword>
<keyword evidence="3" id="KW-0238">DNA-binding</keyword>
<evidence type="ECO:0000313" key="6">
    <source>
        <dbReference type="Proteomes" id="UP000680304"/>
    </source>
</evidence>
<gene>
    <name evidence="5" type="ORF">PACILC2_35020</name>
</gene>
<evidence type="ECO:0000256" key="1">
    <source>
        <dbReference type="ARBA" id="ARBA00011046"/>
    </source>
</evidence>
<reference evidence="5 6" key="1">
    <citation type="submission" date="2021-04" db="EMBL/GenBank/DDBJ databases">
        <title>Draft genome sequence of Paenibacillus cisolokensis, LC2-13A.</title>
        <authorList>
            <person name="Uke A."/>
            <person name="Chhe C."/>
            <person name="Baramee S."/>
            <person name="Kosugi A."/>
        </authorList>
    </citation>
    <scope>NUCLEOTIDE SEQUENCE [LARGE SCALE GENOMIC DNA]</scope>
    <source>
        <strain evidence="5 6">LC2-13A</strain>
    </source>
</reference>
<keyword evidence="2" id="KW-0805">Transcription regulation</keyword>
<comment type="similarity">
    <text evidence="1">Belongs to the BlaI transcriptional regulatory family.</text>
</comment>
<evidence type="ECO:0000256" key="4">
    <source>
        <dbReference type="ARBA" id="ARBA00023163"/>
    </source>
</evidence>
<protein>
    <recommendedName>
        <fullName evidence="7">Penicillinase repressor</fullName>
    </recommendedName>
</protein>
<accession>A0ABQ4N9M6</accession>
<proteinExistence type="inferred from homology"/>
<dbReference type="InterPro" id="IPR036388">
    <property type="entry name" value="WH-like_DNA-bd_sf"/>
</dbReference>
<dbReference type="Proteomes" id="UP000680304">
    <property type="component" value="Unassembled WGS sequence"/>
</dbReference>
<dbReference type="EMBL" id="BOVJ01000113">
    <property type="protein sequence ID" value="GIQ64934.1"/>
    <property type="molecule type" value="Genomic_DNA"/>
</dbReference>
<keyword evidence="4" id="KW-0804">Transcription</keyword>
<evidence type="ECO:0000256" key="2">
    <source>
        <dbReference type="ARBA" id="ARBA00023015"/>
    </source>
</evidence>
<dbReference type="SUPFAM" id="SSF46785">
    <property type="entry name" value="Winged helix' DNA-binding domain"/>
    <property type="match status" value="1"/>
</dbReference>
<dbReference type="InterPro" id="IPR005650">
    <property type="entry name" value="BlaI_family"/>
</dbReference>
<comment type="caution">
    <text evidence="5">The sequence shown here is derived from an EMBL/GenBank/DDBJ whole genome shotgun (WGS) entry which is preliminary data.</text>
</comment>
<dbReference type="Pfam" id="PF03965">
    <property type="entry name" value="Penicillinase_R"/>
    <property type="match status" value="1"/>
</dbReference>
<dbReference type="Gene3D" id="1.10.10.10">
    <property type="entry name" value="Winged helix-like DNA-binding domain superfamily/Winged helix DNA-binding domain"/>
    <property type="match status" value="1"/>
</dbReference>
<dbReference type="InterPro" id="IPR036390">
    <property type="entry name" value="WH_DNA-bd_sf"/>
</dbReference>
<name>A0ABQ4N9M6_9BACL</name>
<organism evidence="5 6">
    <name type="scientific">Paenibacillus cisolokensis</name>
    <dbReference type="NCBI Taxonomy" id="1658519"/>
    <lineage>
        <taxon>Bacteria</taxon>
        <taxon>Bacillati</taxon>
        <taxon>Bacillota</taxon>
        <taxon>Bacilli</taxon>
        <taxon>Bacillales</taxon>
        <taxon>Paenibacillaceae</taxon>
        <taxon>Paenibacillus</taxon>
    </lineage>
</organism>
<evidence type="ECO:0000313" key="5">
    <source>
        <dbReference type="EMBL" id="GIQ64934.1"/>
    </source>
</evidence>
<evidence type="ECO:0000256" key="3">
    <source>
        <dbReference type="ARBA" id="ARBA00023125"/>
    </source>
</evidence>